<keyword evidence="2" id="KW-1185">Reference proteome</keyword>
<gene>
    <name evidence="1" type="ORF">D515_04898</name>
</gene>
<sequence>MLVSVNTLLNHILLLFGSIKGAIPLMFNNLLVVLITGASSISVFVEDVFLFF</sequence>
<protein>
    <submittedName>
        <fullName evidence="1">Uncharacterized protein</fullName>
    </submittedName>
</protein>
<evidence type="ECO:0000313" key="2">
    <source>
        <dbReference type="Proteomes" id="UP000011223"/>
    </source>
</evidence>
<reference evidence="1 2" key="1">
    <citation type="journal article" date="2014" name="PLoS ONE">
        <title>Grimontia indica AK16(T), sp. nov., Isolated from a Seawater Sample Reports the Presence of Pathogenic Genes Similar to Vibrio Genus.</title>
        <authorList>
            <person name="Singh A."/>
            <person name="Vaidya B."/>
            <person name="Khatri I."/>
            <person name="Srinivas T.N."/>
            <person name="Subramanian S."/>
            <person name="Korpole S."/>
            <person name="Pinnaka A.K."/>
        </authorList>
    </citation>
    <scope>NUCLEOTIDE SEQUENCE [LARGE SCALE GENOMIC DNA]</scope>
    <source>
        <strain evidence="1 2">AK16</strain>
    </source>
</reference>
<dbReference type="Proteomes" id="UP000011223">
    <property type="component" value="Unassembled WGS sequence"/>
</dbReference>
<evidence type="ECO:0000313" key="1">
    <source>
        <dbReference type="EMBL" id="EOD80919.1"/>
    </source>
</evidence>
<proteinExistence type="predicted"/>
<organism evidence="1 2">
    <name type="scientific">Grimontia indica</name>
    <dbReference type="NCBI Taxonomy" id="1056512"/>
    <lineage>
        <taxon>Bacteria</taxon>
        <taxon>Pseudomonadati</taxon>
        <taxon>Pseudomonadota</taxon>
        <taxon>Gammaproteobacteria</taxon>
        <taxon>Vibrionales</taxon>
        <taxon>Vibrionaceae</taxon>
        <taxon>Grimontia</taxon>
    </lineage>
</organism>
<name>R1GY00_9GAMM</name>
<dbReference type="AlphaFoldDB" id="R1GY00"/>
<accession>R1GY00</accession>
<comment type="caution">
    <text evidence="1">The sequence shown here is derived from an EMBL/GenBank/DDBJ whole genome shotgun (WGS) entry which is preliminary data.</text>
</comment>
<dbReference type="EMBL" id="ANFM02000009">
    <property type="protein sequence ID" value="EOD80919.1"/>
    <property type="molecule type" value="Genomic_DNA"/>
</dbReference>